<dbReference type="GO" id="GO:0016787">
    <property type="term" value="F:hydrolase activity"/>
    <property type="evidence" value="ECO:0007669"/>
    <property type="project" value="UniProtKB-KW"/>
</dbReference>
<name>A0A0C2G255_9BILA</name>
<keyword evidence="1" id="KW-0547">Nucleotide-binding</keyword>
<dbReference type="Gene3D" id="3.40.50.300">
    <property type="entry name" value="P-loop containing nucleotide triphosphate hydrolases"/>
    <property type="match status" value="1"/>
</dbReference>
<dbReference type="InterPro" id="IPR047187">
    <property type="entry name" value="SF1_C_Upf1"/>
</dbReference>
<dbReference type="AlphaFoldDB" id="A0A0C2G255"/>
<dbReference type="CDD" id="cd18808">
    <property type="entry name" value="SF1_C_Upf1"/>
    <property type="match status" value="1"/>
</dbReference>
<dbReference type="PANTHER" id="PTHR43788:SF16">
    <property type="entry name" value="HELICASE WITH ZINC FINGER 2"/>
    <property type="match status" value="1"/>
</dbReference>
<gene>
    <name evidence="7" type="ORF">ANCDUO_16912</name>
</gene>
<dbReference type="Proteomes" id="UP000054047">
    <property type="component" value="Unassembled WGS sequence"/>
</dbReference>
<keyword evidence="2" id="KW-0378">Hydrolase</keyword>
<dbReference type="GO" id="GO:0043139">
    <property type="term" value="F:5'-3' DNA helicase activity"/>
    <property type="evidence" value="ECO:0007669"/>
    <property type="project" value="TreeGrafter"/>
</dbReference>
<dbReference type="SUPFAM" id="SSF52540">
    <property type="entry name" value="P-loop containing nucleoside triphosphate hydrolases"/>
    <property type="match status" value="1"/>
</dbReference>
<dbReference type="InterPro" id="IPR027417">
    <property type="entry name" value="P-loop_NTPase"/>
</dbReference>
<organism evidence="7 8">
    <name type="scientific">Ancylostoma duodenale</name>
    <dbReference type="NCBI Taxonomy" id="51022"/>
    <lineage>
        <taxon>Eukaryota</taxon>
        <taxon>Metazoa</taxon>
        <taxon>Ecdysozoa</taxon>
        <taxon>Nematoda</taxon>
        <taxon>Chromadorea</taxon>
        <taxon>Rhabditida</taxon>
        <taxon>Rhabditina</taxon>
        <taxon>Rhabditomorpha</taxon>
        <taxon>Strongyloidea</taxon>
        <taxon>Ancylostomatidae</taxon>
        <taxon>Ancylostomatinae</taxon>
        <taxon>Ancylostoma</taxon>
    </lineage>
</organism>
<keyword evidence="8" id="KW-1185">Reference proteome</keyword>
<accession>A0A0C2G255</accession>
<feature type="domain" description="DNA2/NAM7 helicase-like C-terminal" evidence="6">
    <location>
        <begin position="256"/>
        <end position="417"/>
    </location>
</feature>
<evidence type="ECO:0000256" key="3">
    <source>
        <dbReference type="ARBA" id="ARBA00022806"/>
    </source>
</evidence>
<dbReference type="InterPro" id="IPR050534">
    <property type="entry name" value="Coronavir_polyprotein_1ab"/>
</dbReference>
<keyword evidence="4" id="KW-0067">ATP-binding</keyword>
<evidence type="ECO:0000256" key="4">
    <source>
        <dbReference type="ARBA" id="ARBA00022840"/>
    </source>
</evidence>
<dbReference type="GO" id="GO:0005524">
    <property type="term" value="F:ATP binding"/>
    <property type="evidence" value="ECO:0007669"/>
    <property type="project" value="UniProtKB-KW"/>
</dbReference>
<dbReference type="Pfam" id="PF13087">
    <property type="entry name" value="AAA_12"/>
    <property type="match status" value="1"/>
</dbReference>
<feature type="region of interest" description="Disordered" evidence="5">
    <location>
        <begin position="68"/>
        <end position="93"/>
    </location>
</feature>
<proteinExistence type="predicted"/>
<dbReference type="EMBL" id="KN742346">
    <property type="protein sequence ID" value="KIH52974.1"/>
    <property type="molecule type" value="Genomic_DNA"/>
</dbReference>
<keyword evidence="3" id="KW-0347">Helicase</keyword>
<dbReference type="PANTHER" id="PTHR43788">
    <property type="entry name" value="DNA2/NAM7 HELICASE FAMILY MEMBER"/>
    <property type="match status" value="1"/>
</dbReference>
<reference evidence="7 8" key="1">
    <citation type="submission" date="2013-12" db="EMBL/GenBank/DDBJ databases">
        <title>Draft genome of the parsitic nematode Ancylostoma duodenale.</title>
        <authorList>
            <person name="Mitreva M."/>
        </authorList>
    </citation>
    <scope>NUCLEOTIDE SEQUENCE [LARGE SCALE GENOMIC DNA]</scope>
    <source>
        <strain evidence="7 8">Zhejiang</strain>
    </source>
</reference>
<dbReference type="OrthoDB" id="5851052at2759"/>
<feature type="compositionally biased region" description="Basic and acidic residues" evidence="5">
    <location>
        <begin position="68"/>
        <end position="80"/>
    </location>
</feature>
<evidence type="ECO:0000256" key="5">
    <source>
        <dbReference type="SAM" id="MobiDB-lite"/>
    </source>
</evidence>
<evidence type="ECO:0000313" key="7">
    <source>
        <dbReference type="EMBL" id="KIH52974.1"/>
    </source>
</evidence>
<dbReference type="InterPro" id="IPR041679">
    <property type="entry name" value="DNA2/NAM7-like_C"/>
</dbReference>
<sequence length="497" mass="56035">MEEGEWVYNLNGQDVTQSEEQRKAVDLGTGTLPNHKCGGCPVRTDSIIAHSVSTSECSAFCLRRSGAREPHADPSGHESNSHVSGRPIRRRARDDEKALCRKFKAGRSVLERYIVNPDLTLDMSEEDKEEYAIAKRNVSNTVKKMMTLMYRFRFPDIVCITTASLLISLGTRGGALTDSDSTDDDTEELEDSQYLYQVLIGGEASQIQEPALAAVSNRLPLAQQVYIGDLHQLEPHTRWHRDSPAVTYGARGVIAHPALNELLNRVAYDGELISGIHQEDRRMQLDVMRFPTPKVPFMFVDVDGSSKRARNMSHYNDTELEVCCNLVRLLTSSAIAPANICVIAFYKEQYHRAKQQLPEMGIKLSIVDAVQGREMEVVILLTTKTHFSPDLAEFSDNHKRMNVALSRCRHGQFILGHVPSLVKVPLWTLTLNIRYRGIVNYKNVQNDKMTHAFQERSEQPRCQREMPPGRATVLPDLYQVSCIEMPTQAVRLLTQLS</sequence>
<evidence type="ECO:0000256" key="1">
    <source>
        <dbReference type="ARBA" id="ARBA00022741"/>
    </source>
</evidence>
<evidence type="ECO:0000259" key="6">
    <source>
        <dbReference type="Pfam" id="PF13087"/>
    </source>
</evidence>
<protein>
    <recommendedName>
        <fullName evidence="6">DNA2/NAM7 helicase-like C-terminal domain-containing protein</fullName>
    </recommendedName>
</protein>
<evidence type="ECO:0000313" key="8">
    <source>
        <dbReference type="Proteomes" id="UP000054047"/>
    </source>
</evidence>
<evidence type="ECO:0000256" key="2">
    <source>
        <dbReference type="ARBA" id="ARBA00022801"/>
    </source>
</evidence>